<comment type="catalytic activity">
    <reaction evidence="8">
        <text>ATP + H2O + cellular proteinSide 1 = ADP + phosphate + cellular proteinSide 2.</text>
        <dbReference type="EC" id="7.4.2.8"/>
    </reaction>
</comment>
<evidence type="ECO:0000256" key="5">
    <source>
        <dbReference type="ARBA" id="ARBA00022840"/>
    </source>
</evidence>
<dbReference type="InterPro" id="IPR020003">
    <property type="entry name" value="ATPase_a/bsu_AS"/>
</dbReference>
<keyword evidence="3" id="KW-0963">Cytoplasm</keyword>
<keyword evidence="2" id="KW-0813">Transport</keyword>
<feature type="domain" description="AAA+ ATPase" evidence="9">
    <location>
        <begin position="158"/>
        <end position="342"/>
    </location>
</feature>
<dbReference type="EMBL" id="WUPT01000002">
    <property type="protein sequence ID" value="MXQ08181.1"/>
    <property type="molecule type" value="Genomic_DNA"/>
</dbReference>
<dbReference type="PROSITE" id="PS00152">
    <property type="entry name" value="ATPASE_ALPHA_BETA"/>
    <property type="match status" value="1"/>
</dbReference>
<dbReference type="GO" id="GO:0030254">
    <property type="term" value="P:protein secretion by the type III secretion system"/>
    <property type="evidence" value="ECO:0007669"/>
    <property type="project" value="InterPro"/>
</dbReference>
<keyword evidence="6" id="KW-0653">Protein transport</keyword>
<evidence type="ECO:0000256" key="2">
    <source>
        <dbReference type="ARBA" id="ARBA00022448"/>
    </source>
</evidence>
<comment type="subcellular location">
    <subcellularLocation>
        <location evidence="1">Cytoplasm</location>
    </subcellularLocation>
</comment>
<keyword evidence="4" id="KW-0547">Nucleotide-binding</keyword>
<dbReference type="InterPro" id="IPR003593">
    <property type="entry name" value="AAA+_ATPase"/>
</dbReference>
<dbReference type="GO" id="GO:0046933">
    <property type="term" value="F:proton-transporting ATP synthase activity, rotational mechanism"/>
    <property type="evidence" value="ECO:0007669"/>
    <property type="project" value="TreeGrafter"/>
</dbReference>
<dbReference type="Pfam" id="PF00006">
    <property type="entry name" value="ATP-synt_ab"/>
    <property type="match status" value="1"/>
</dbReference>
<proteinExistence type="predicted"/>
<keyword evidence="7" id="KW-1278">Translocase</keyword>
<dbReference type="InterPro" id="IPR050053">
    <property type="entry name" value="ATPase_alpha/beta_chains"/>
</dbReference>
<dbReference type="GO" id="GO:0016887">
    <property type="term" value="F:ATP hydrolysis activity"/>
    <property type="evidence" value="ECO:0007669"/>
    <property type="project" value="InterPro"/>
</dbReference>
<dbReference type="SUPFAM" id="SSF52540">
    <property type="entry name" value="P-loop containing nucleoside triphosphate hydrolases"/>
    <property type="match status" value="1"/>
</dbReference>
<evidence type="ECO:0000313" key="10">
    <source>
        <dbReference type="EMBL" id="MXQ08181.1"/>
    </source>
</evidence>
<evidence type="ECO:0000259" key="9">
    <source>
        <dbReference type="SMART" id="SM00382"/>
    </source>
</evidence>
<dbReference type="Proteomes" id="UP000480350">
    <property type="component" value="Unassembled WGS sequence"/>
</dbReference>
<keyword evidence="5" id="KW-0067">ATP-binding</keyword>
<dbReference type="GO" id="GO:0005524">
    <property type="term" value="F:ATP binding"/>
    <property type="evidence" value="ECO:0007669"/>
    <property type="project" value="UniProtKB-KW"/>
</dbReference>
<dbReference type="InterPro" id="IPR000194">
    <property type="entry name" value="ATPase_F1/V1/A1_a/bsu_nucl-bd"/>
</dbReference>
<dbReference type="Pfam" id="PF18269">
    <property type="entry name" value="T3SS_ATPase_C"/>
    <property type="match status" value="1"/>
</dbReference>
<evidence type="ECO:0000256" key="6">
    <source>
        <dbReference type="ARBA" id="ARBA00022927"/>
    </source>
</evidence>
<dbReference type="GO" id="GO:0030257">
    <property type="term" value="C:type III protein secretion system complex"/>
    <property type="evidence" value="ECO:0007669"/>
    <property type="project" value="InterPro"/>
</dbReference>
<evidence type="ECO:0000256" key="3">
    <source>
        <dbReference type="ARBA" id="ARBA00022490"/>
    </source>
</evidence>
<evidence type="ECO:0000256" key="4">
    <source>
        <dbReference type="ARBA" id="ARBA00022741"/>
    </source>
</evidence>
<keyword evidence="11" id="KW-1185">Reference proteome</keyword>
<dbReference type="GO" id="GO:0005737">
    <property type="term" value="C:cytoplasm"/>
    <property type="evidence" value="ECO:0007669"/>
    <property type="project" value="UniProtKB-SubCell"/>
</dbReference>
<dbReference type="InterPro" id="IPR005714">
    <property type="entry name" value="ATPase_T3SS_FliI/YscN"/>
</dbReference>
<evidence type="ECO:0000256" key="7">
    <source>
        <dbReference type="ARBA" id="ARBA00022967"/>
    </source>
</evidence>
<dbReference type="InterPro" id="IPR040627">
    <property type="entry name" value="T3SS_ATPase_C"/>
</dbReference>
<dbReference type="RefSeq" id="WP_160764122.1">
    <property type="nucleotide sequence ID" value="NZ_WUPT01000002.1"/>
</dbReference>
<gene>
    <name evidence="10" type="ORF">GQ651_10035</name>
</gene>
<organism evidence="10 11">
    <name type="scientific">Kangsaoukella pontilimi</name>
    <dbReference type="NCBI Taxonomy" id="2691042"/>
    <lineage>
        <taxon>Bacteria</taxon>
        <taxon>Pseudomonadati</taxon>
        <taxon>Pseudomonadota</taxon>
        <taxon>Alphaproteobacteria</taxon>
        <taxon>Rhodobacterales</taxon>
        <taxon>Paracoccaceae</taxon>
        <taxon>Kangsaoukella</taxon>
    </lineage>
</organism>
<sequence length="444" mass="46653">MAFRDLETLGTIARQTGARHPLARIRRIDGTQVLIAGGRSTMTLGDRVSFPLSGGRATGEVVGLSQDAAHVVVEGAIDSLTVGQPAVCRGPVTIAPHDSWLGRVIDSTGRPVDGSPLLMGPKARNLRAAPPEAVLRRGFGDRLSTGLHVFNTLLPIVRGQRLGIFAGAGVGKSTLMGTFAGELEADVVIVGLVGERGREVGDFLRHVLGRRGMARSIVVVETSDRPALARRRAAEAAMTLAEHFRDAGKHVLLMIDSITRLAEAHREIAAASGELPSLRGFPPSLVPLLAALAERAGPGKEGQGDITAIFSVLVAGSDLDEPVADTLRGLLDGHVILSRTIAEGGRYPAVDVLRSISRSLPGAATAEENRLIERTRQTMSLLARNDALIRTGMYQPGVDHALDKAIGQKPALETFLGGRARDTDASSFAALALALDGPDDSDAA</sequence>
<protein>
    <submittedName>
        <fullName evidence="10">FliI/YscN family ATPase</fullName>
    </submittedName>
</protein>
<evidence type="ECO:0000256" key="8">
    <source>
        <dbReference type="ARBA" id="ARBA00034006"/>
    </source>
</evidence>
<dbReference type="NCBIfam" id="TIGR01026">
    <property type="entry name" value="fliI_yscN"/>
    <property type="match status" value="1"/>
</dbReference>
<dbReference type="PANTHER" id="PTHR15184">
    <property type="entry name" value="ATP SYNTHASE"/>
    <property type="match status" value="1"/>
</dbReference>
<reference evidence="10 11" key="1">
    <citation type="submission" date="2019-12" db="EMBL/GenBank/DDBJ databases">
        <authorList>
            <person name="Lee S.D."/>
        </authorList>
    </citation>
    <scope>NUCLEOTIDE SEQUENCE [LARGE SCALE GENOMIC DNA]</scope>
    <source>
        <strain evidence="10 11">GH1-50</strain>
    </source>
</reference>
<comment type="caution">
    <text evidence="10">The sequence shown here is derived from an EMBL/GenBank/DDBJ whole genome shotgun (WGS) entry which is preliminary data.</text>
</comment>
<dbReference type="SMART" id="SM00382">
    <property type="entry name" value="AAA"/>
    <property type="match status" value="1"/>
</dbReference>
<dbReference type="AlphaFoldDB" id="A0A7C9J3H8"/>
<dbReference type="InterPro" id="IPR027417">
    <property type="entry name" value="P-loop_NTPase"/>
</dbReference>
<evidence type="ECO:0000256" key="1">
    <source>
        <dbReference type="ARBA" id="ARBA00004496"/>
    </source>
</evidence>
<dbReference type="PANTHER" id="PTHR15184:SF9">
    <property type="entry name" value="SPI-1 TYPE 3 SECRETION SYSTEM ATPASE"/>
    <property type="match status" value="1"/>
</dbReference>
<evidence type="ECO:0000313" key="11">
    <source>
        <dbReference type="Proteomes" id="UP000480350"/>
    </source>
</evidence>
<accession>A0A7C9J3H8</accession>
<reference evidence="10 11" key="2">
    <citation type="submission" date="2020-03" db="EMBL/GenBank/DDBJ databases">
        <title>Kangsaoukella pontilimi gen. nov., sp. nov., a new member of the family Rhodobacteraceae isolated from a tidal mudflat.</title>
        <authorList>
            <person name="Kim I.S."/>
        </authorList>
    </citation>
    <scope>NUCLEOTIDE SEQUENCE [LARGE SCALE GENOMIC DNA]</scope>
    <source>
        <strain evidence="10 11">GH1-50</strain>
    </source>
</reference>
<name>A0A7C9J3H8_9RHOB</name>
<dbReference type="Gene3D" id="3.40.50.12240">
    <property type="match status" value="1"/>
</dbReference>
<dbReference type="GO" id="GO:0008564">
    <property type="term" value="F:protein-exporting ATPase activity"/>
    <property type="evidence" value="ECO:0007669"/>
    <property type="project" value="UniProtKB-EC"/>
</dbReference>